<dbReference type="InterPro" id="IPR029767">
    <property type="entry name" value="WecB-like"/>
</dbReference>
<evidence type="ECO:0000313" key="8">
    <source>
        <dbReference type="Proteomes" id="UP001162881"/>
    </source>
</evidence>
<protein>
    <recommendedName>
        <fullName evidence="4">UDP-N-acetylglucosamine 2-epimerase (non-hydrolyzing)</fullName>
        <ecNumber evidence="4">5.1.3.14</ecNumber>
    </recommendedName>
</protein>
<comment type="similarity">
    <text evidence="3 5">Belongs to the UDP-N-acetylglucosamine 2-epimerase family.</text>
</comment>
<reference evidence="7" key="1">
    <citation type="submission" date="2022-03" db="EMBL/GenBank/DDBJ databases">
        <title>Identification of a novel bacterium isolated from mangrove sediments.</title>
        <authorList>
            <person name="Pan X."/>
        </authorList>
    </citation>
    <scope>NUCLEOTIDE SEQUENCE</scope>
    <source>
        <strain evidence="7">B1949</strain>
    </source>
</reference>
<dbReference type="SUPFAM" id="SSF53756">
    <property type="entry name" value="UDP-Glycosyltransferase/glycogen phosphorylase"/>
    <property type="match status" value="1"/>
</dbReference>
<dbReference type="Pfam" id="PF02350">
    <property type="entry name" value="Epimerase_2"/>
    <property type="match status" value="1"/>
</dbReference>
<dbReference type="EC" id="5.1.3.14" evidence="4"/>
<gene>
    <name evidence="7" type="primary">wecB</name>
    <name evidence="7" type="ORF">MTR62_12085</name>
</gene>
<dbReference type="Gene3D" id="3.40.50.2000">
    <property type="entry name" value="Glycogen Phosphorylase B"/>
    <property type="match status" value="2"/>
</dbReference>
<accession>A0ABT0BEE7</accession>
<evidence type="ECO:0000256" key="5">
    <source>
        <dbReference type="RuleBase" id="RU003513"/>
    </source>
</evidence>
<evidence type="ECO:0000256" key="2">
    <source>
        <dbReference type="ARBA" id="ARBA00036080"/>
    </source>
</evidence>
<keyword evidence="1 5" id="KW-0413">Isomerase</keyword>
<comment type="caution">
    <text evidence="7">The sequence shown here is derived from an EMBL/GenBank/DDBJ whole genome shotgun (WGS) entry which is preliminary data.</text>
</comment>
<dbReference type="GO" id="GO:0008761">
    <property type="term" value="F:UDP-N-acetylglucosamine 2-epimerase activity"/>
    <property type="evidence" value="ECO:0007669"/>
    <property type="project" value="UniProtKB-EC"/>
</dbReference>
<dbReference type="EMBL" id="JALHLF010000045">
    <property type="protein sequence ID" value="MCJ2183422.1"/>
    <property type="molecule type" value="Genomic_DNA"/>
</dbReference>
<dbReference type="NCBIfam" id="TIGR00236">
    <property type="entry name" value="wecB"/>
    <property type="match status" value="1"/>
</dbReference>
<proteinExistence type="inferred from homology"/>
<feature type="domain" description="UDP-N-acetylglucosamine 2-epimerase" evidence="6">
    <location>
        <begin position="36"/>
        <end position="381"/>
    </location>
</feature>
<keyword evidence="8" id="KW-1185">Reference proteome</keyword>
<evidence type="ECO:0000259" key="6">
    <source>
        <dbReference type="Pfam" id="PF02350"/>
    </source>
</evidence>
<organism evidence="7 8">
    <name type="scientific">Novosphingobium organovorum</name>
    <dbReference type="NCBI Taxonomy" id="2930092"/>
    <lineage>
        <taxon>Bacteria</taxon>
        <taxon>Pseudomonadati</taxon>
        <taxon>Pseudomonadota</taxon>
        <taxon>Alphaproteobacteria</taxon>
        <taxon>Sphingomonadales</taxon>
        <taxon>Sphingomonadaceae</taxon>
        <taxon>Novosphingobium</taxon>
    </lineage>
</organism>
<evidence type="ECO:0000256" key="4">
    <source>
        <dbReference type="ARBA" id="ARBA00038858"/>
    </source>
</evidence>
<dbReference type="CDD" id="cd03786">
    <property type="entry name" value="GTB_UDP-GlcNAc_2-Epimerase"/>
    <property type="match status" value="1"/>
</dbReference>
<evidence type="ECO:0000256" key="1">
    <source>
        <dbReference type="ARBA" id="ARBA00023235"/>
    </source>
</evidence>
<comment type="catalytic activity">
    <reaction evidence="2">
        <text>UDP-N-acetyl-alpha-D-glucosamine = UDP-N-acetyl-alpha-D-mannosamine</text>
        <dbReference type="Rhea" id="RHEA:17213"/>
        <dbReference type="ChEBI" id="CHEBI:57705"/>
        <dbReference type="ChEBI" id="CHEBI:68623"/>
        <dbReference type="EC" id="5.1.3.14"/>
    </reaction>
</comment>
<dbReference type="InterPro" id="IPR003331">
    <property type="entry name" value="UDP_GlcNAc_Epimerase_2_dom"/>
</dbReference>
<name>A0ABT0BEE7_9SPHN</name>
<dbReference type="Proteomes" id="UP001162881">
    <property type="component" value="Unassembled WGS sequence"/>
</dbReference>
<dbReference type="PANTHER" id="PTHR43174:SF2">
    <property type="entry name" value="UDP-N-ACETYLGLUCOSAMINE 2-EPIMERASE"/>
    <property type="match status" value="1"/>
</dbReference>
<dbReference type="PANTHER" id="PTHR43174">
    <property type="entry name" value="UDP-N-ACETYLGLUCOSAMINE 2-EPIMERASE"/>
    <property type="match status" value="1"/>
</dbReference>
<evidence type="ECO:0000256" key="3">
    <source>
        <dbReference type="ARBA" id="ARBA00038209"/>
    </source>
</evidence>
<sequence length="387" mass="42028">MTLSPNAPIPPRSPARILVVFGTRPEAIKLFPVIHALKADPRFECVVCVSAQHRQMLDQVLAIAGIVPDHDLDVMQPDQTLDALTARLLTGLGTVMDTVKPDRVIVQGDTATAMAGGLAAYYRQLPVDHVEAGLRSYNIYHPWPEEVNRKIIGALASLHFAPTPTAQEALLREAIDPARVHVTGNTVIDALHWVSAAIERHPDLATDLAPLEARFAGKRIVGVTSHRRENFGEGMEQIATAIRQIAERPDTAVIFPVHLNPNVRRVMTARLAGLDNVALIEPLDYPHFARLLAIAEIMLTDSGGVQEEAPALGKPVLVMRETTERPEGVAAGTARLVGTDAPRIVSEISTLLDDRDSYEAMARAHNPFGDGTAARRIVEALAHEIGY</sequence>
<dbReference type="RefSeq" id="WP_244021215.1">
    <property type="nucleotide sequence ID" value="NZ_JALHLF010000045.1"/>
</dbReference>
<evidence type="ECO:0000313" key="7">
    <source>
        <dbReference type="EMBL" id="MCJ2183422.1"/>
    </source>
</evidence>